<keyword evidence="2 3" id="KW-0934">Plastid</keyword>
<dbReference type="PANTHER" id="PTHR33269:SF17">
    <property type="entry name" value="NADH-UBIQUINONE OXIDOREDUCTASE CHAIN 6"/>
    <property type="match status" value="1"/>
</dbReference>
<gene>
    <name evidence="3" type="primary">ndhG</name>
</gene>
<dbReference type="GeneID" id="27984955"/>
<comment type="function">
    <text evidence="2">NDH shuttles electrons from NAD(P)H:plastoquinone, via FMN and iron-sulfur (Fe-S) centers, to quinones in the photosynthetic chain and possibly in a chloroplast respiratory chain. The immediate electron acceptor for the enzyme in this species is believed to be plastoquinone. Couples the redox reaction to proton translocation, and thus conserves the redox energy in a proton gradient.</text>
</comment>
<dbReference type="NCBIfam" id="NF005163">
    <property type="entry name" value="PRK06638.1-3"/>
    <property type="match status" value="1"/>
</dbReference>
<comment type="catalytic activity">
    <reaction evidence="2">
        <text>a plastoquinone + NADH + (n+1) H(+)(in) = a plastoquinol + NAD(+) + n H(+)(out)</text>
        <dbReference type="Rhea" id="RHEA:42608"/>
        <dbReference type="Rhea" id="RHEA-COMP:9561"/>
        <dbReference type="Rhea" id="RHEA-COMP:9562"/>
        <dbReference type="ChEBI" id="CHEBI:15378"/>
        <dbReference type="ChEBI" id="CHEBI:17757"/>
        <dbReference type="ChEBI" id="CHEBI:57540"/>
        <dbReference type="ChEBI" id="CHEBI:57945"/>
        <dbReference type="ChEBI" id="CHEBI:62192"/>
    </reaction>
</comment>
<keyword evidence="2" id="KW-0618">Plastoquinone</keyword>
<dbReference type="RefSeq" id="YP_009258622.1">
    <property type="nucleotide sequence ID" value="NC_030357.1"/>
</dbReference>
<keyword evidence="2 3" id="KW-0150">Chloroplast</keyword>
<geneLocation type="chloroplast" evidence="3"/>
<comment type="catalytic activity">
    <reaction evidence="2">
        <text>a plastoquinone + NADPH + (n+1) H(+)(in) = a plastoquinol + NADP(+) + n H(+)(out)</text>
        <dbReference type="Rhea" id="RHEA:42612"/>
        <dbReference type="Rhea" id="RHEA-COMP:9561"/>
        <dbReference type="Rhea" id="RHEA-COMP:9562"/>
        <dbReference type="ChEBI" id="CHEBI:15378"/>
        <dbReference type="ChEBI" id="CHEBI:17757"/>
        <dbReference type="ChEBI" id="CHEBI:57783"/>
        <dbReference type="ChEBI" id="CHEBI:58349"/>
        <dbReference type="ChEBI" id="CHEBI:62192"/>
    </reaction>
</comment>
<dbReference type="GO" id="GO:0048038">
    <property type="term" value="F:quinone binding"/>
    <property type="evidence" value="ECO:0007669"/>
    <property type="project" value="UniProtKB-KW"/>
</dbReference>
<keyword evidence="2" id="KW-1133">Transmembrane helix</keyword>
<keyword evidence="2" id="KW-0874">Quinone</keyword>
<feature type="transmembrane region" description="Helical" evidence="2">
    <location>
        <begin position="97"/>
        <end position="119"/>
    </location>
</feature>
<comment type="subunit">
    <text evidence="2">NDH is composed of at least 16 different subunits, 5 of which are encoded in the nucleus.</text>
</comment>
<keyword evidence="2" id="KW-0520">NAD</keyword>
<feature type="transmembrane region" description="Helical" evidence="2">
    <location>
        <begin position="62"/>
        <end position="85"/>
    </location>
</feature>
<dbReference type="PANTHER" id="PTHR33269">
    <property type="entry name" value="NADH-UBIQUINONE OXIDOREDUCTASE CHAIN 6"/>
    <property type="match status" value="1"/>
</dbReference>
<reference evidence="3" key="1">
    <citation type="journal article" date="2016" name="Front. Plant Sci.">
        <title>Comparative Chloroplast Genome Analyses of Streptophyte Green Algae Uncover Major Structural Alterations in the Klebsormidiophyceae, Coleochaetophyceae and Zygnematophyceae.</title>
        <authorList>
            <person name="Lemieux C."/>
            <person name="Otis C."/>
            <person name="Turmel M."/>
        </authorList>
    </citation>
    <scope>NUCLEOTIDE SEQUENCE</scope>
</reference>
<proteinExistence type="inferred from homology"/>
<organism evidence="3">
    <name type="scientific">Cosmarium botrytis</name>
    <dbReference type="NCBI Taxonomy" id="33101"/>
    <lineage>
        <taxon>Eukaryota</taxon>
        <taxon>Viridiplantae</taxon>
        <taxon>Streptophyta</taxon>
        <taxon>Zygnematophyceae</taxon>
        <taxon>Zygnematophycidae</taxon>
        <taxon>Desmidiales</taxon>
        <taxon>Desmidiaceae</taxon>
        <taxon>Cosmarium</taxon>
    </lineage>
</organism>
<accession>A0A191T5A5</accession>
<feature type="transmembrane region" description="Helical" evidence="2">
    <location>
        <begin position="15"/>
        <end position="32"/>
    </location>
</feature>
<feature type="transmembrane region" description="Helical" evidence="2">
    <location>
        <begin position="151"/>
        <end position="173"/>
    </location>
</feature>
<name>A0A191T5A5_9VIRI</name>
<keyword evidence="2" id="KW-0521">NADP</keyword>
<keyword evidence="2" id="KW-0793">Thylakoid</keyword>
<protein>
    <recommendedName>
        <fullName evidence="2">NAD(P)H-quinone oxidoreductase subunit 6, chloroplastic</fullName>
        <ecNumber evidence="2">7.1.1.-</ecNumber>
    </recommendedName>
</protein>
<dbReference type="EC" id="7.1.1.-" evidence="2"/>
<dbReference type="InterPro" id="IPR042106">
    <property type="entry name" value="Nuo/plastoQ_OxRdtase_6_NuoJ"/>
</dbReference>
<dbReference type="GO" id="GO:0009535">
    <property type="term" value="C:chloroplast thylakoid membrane"/>
    <property type="evidence" value="ECO:0007669"/>
    <property type="project" value="UniProtKB-SubCell"/>
</dbReference>
<dbReference type="InterPro" id="IPR001457">
    <property type="entry name" value="NADH_UbQ/plastoQ_OxRdtase_su6"/>
</dbReference>
<sequence>MNMVFLPETINSPGLYFLDLGILLGGLGVVFFGKIIYSALFLGIVFVCVALLYLLLNADFLAAAQILIYVGAINVLIVFAIMLVNKPENETTQKKRTFGDILSGISVLGLFLFLIIMILNTTWIQNSSLNPELENSFQSVDIIGIHLLTDLLLPFELLSILLLVALVGAITIARKEIGPKIDKN</sequence>
<dbReference type="EMBL" id="KU646492">
    <property type="protein sequence ID" value="ANI25575.1"/>
    <property type="molecule type" value="Genomic_DNA"/>
</dbReference>
<dbReference type="Gene3D" id="1.20.120.1200">
    <property type="entry name" value="NADH-ubiquinone/plastoquinone oxidoreductase chain 6, subunit NuoJ"/>
    <property type="match status" value="1"/>
</dbReference>
<evidence type="ECO:0000256" key="2">
    <source>
        <dbReference type="RuleBase" id="RU004431"/>
    </source>
</evidence>
<evidence type="ECO:0000313" key="3">
    <source>
        <dbReference type="EMBL" id="ANI25575.1"/>
    </source>
</evidence>
<comment type="similarity">
    <text evidence="1 2">Belongs to the complex I subunit 6 family.</text>
</comment>
<feature type="transmembrane region" description="Helical" evidence="2">
    <location>
        <begin position="39"/>
        <end position="56"/>
    </location>
</feature>
<dbReference type="Pfam" id="PF00499">
    <property type="entry name" value="Oxidored_q3"/>
    <property type="match status" value="1"/>
</dbReference>
<keyword evidence="2" id="KW-0812">Transmembrane</keyword>
<comment type="subcellular location">
    <subcellularLocation>
        <location evidence="2">Plastid</location>
        <location evidence="2">Chloroplast thylakoid membrane</location>
    </subcellularLocation>
</comment>
<evidence type="ECO:0000256" key="1">
    <source>
        <dbReference type="ARBA" id="ARBA00005698"/>
    </source>
</evidence>
<keyword evidence="2" id="KW-0472">Membrane</keyword>
<dbReference type="GO" id="GO:0008137">
    <property type="term" value="F:NADH dehydrogenase (ubiquinone) activity"/>
    <property type="evidence" value="ECO:0007669"/>
    <property type="project" value="UniProtKB-UniRule"/>
</dbReference>
<dbReference type="AlphaFoldDB" id="A0A191T5A5"/>